<dbReference type="Proteomes" id="UP001163846">
    <property type="component" value="Unassembled WGS sequence"/>
</dbReference>
<comment type="caution">
    <text evidence="2">The sequence shown here is derived from an EMBL/GenBank/DDBJ whole genome shotgun (WGS) entry which is preliminary data.</text>
</comment>
<sequence length="233" mass="25104">MPVSPQSWSPHSTTNARFLFPNCSLPIHIGKLLTMVSPMARSTRSRVLALFLLGAAISSFGVLAAPTSSPSPMSSSLLSTQAQSLQSRSPPQPKLEGSLSELRPRGLVPDDHVSSSLPSKAKFALHKDGIEKRLKLGGLTNEEIIVELEEDGTRLNILKDGLVDLLEEISKRDANAHARYDLEINKLQGIAYVASMASTRLHPAPYEASSNQAVAENLVQMLSTAIGQPSPFE</sequence>
<protein>
    <submittedName>
        <fullName evidence="2">Uncharacterized protein</fullName>
    </submittedName>
</protein>
<evidence type="ECO:0000313" key="2">
    <source>
        <dbReference type="EMBL" id="KAJ3843196.1"/>
    </source>
</evidence>
<feature type="compositionally biased region" description="Low complexity" evidence="1">
    <location>
        <begin position="71"/>
        <end position="89"/>
    </location>
</feature>
<feature type="region of interest" description="Disordered" evidence="1">
    <location>
        <begin position="71"/>
        <end position="103"/>
    </location>
</feature>
<organism evidence="2 3">
    <name type="scientific">Lentinula raphanica</name>
    <dbReference type="NCBI Taxonomy" id="153919"/>
    <lineage>
        <taxon>Eukaryota</taxon>
        <taxon>Fungi</taxon>
        <taxon>Dikarya</taxon>
        <taxon>Basidiomycota</taxon>
        <taxon>Agaricomycotina</taxon>
        <taxon>Agaricomycetes</taxon>
        <taxon>Agaricomycetidae</taxon>
        <taxon>Agaricales</taxon>
        <taxon>Marasmiineae</taxon>
        <taxon>Omphalotaceae</taxon>
        <taxon>Lentinula</taxon>
    </lineage>
</organism>
<reference evidence="2" key="1">
    <citation type="submission" date="2022-08" db="EMBL/GenBank/DDBJ databases">
        <authorList>
            <consortium name="DOE Joint Genome Institute"/>
            <person name="Min B."/>
            <person name="Riley R."/>
            <person name="Sierra-Patev S."/>
            <person name="Naranjo-Ortiz M."/>
            <person name="Looney B."/>
            <person name="Konkel Z."/>
            <person name="Slot J.C."/>
            <person name="Sakamoto Y."/>
            <person name="Steenwyk J.L."/>
            <person name="Rokas A."/>
            <person name="Carro J."/>
            <person name="Camarero S."/>
            <person name="Ferreira P."/>
            <person name="Molpeceres G."/>
            <person name="Ruiz-Duenas F.J."/>
            <person name="Serrano A."/>
            <person name="Henrissat B."/>
            <person name="Drula E."/>
            <person name="Hughes K.W."/>
            <person name="Mata J.L."/>
            <person name="Ishikawa N.K."/>
            <person name="Vargas-Isla R."/>
            <person name="Ushijima S."/>
            <person name="Smith C.A."/>
            <person name="Ahrendt S."/>
            <person name="Andreopoulos W."/>
            <person name="He G."/>
            <person name="Labutti K."/>
            <person name="Lipzen A."/>
            <person name="Ng V."/>
            <person name="Sandor L."/>
            <person name="Barry K."/>
            <person name="Martinez A.T."/>
            <person name="Xiao Y."/>
            <person name="Gibbons J.G."/>
            <person name="Terashima K."/>
            <person name="Hibbett D.S."/>
            <person name="Grigoriev I.V."/>
        </authorList>
    </citation>
    <scope>NUCLEOTIDE SEQUENCE</scope>
    <source>
        <strain evidence="2">TFB9207</strain>
    </source>
</reference>
<name>A0AA38UJH4_9AGAR</name>
<accession>A0AA38UJH4</accession>
<gene>
    <name evidence="2" type="ORF">F5878DRAFT_605523</name>
</gene>
<keyword evidence="3" id="KW-1185">Reference proteome</keyword>
<proteinExistence type="predicted"/>
<dbReference type="AlphaFoldDB" id="A0AA38UJH4"/>
<evidence type="ECO:0000313" key="3">
    <source>
        <dbReference type="Proteomes" id="UP001163846"/>
    </source>
</evidence>
<dbReference type="EMBL" id="MU805982">
    <property type="protein sequence ID" value="KAJ3843196.1"/>
    <property type="molecule type" value="Genomic_DNA"/>
</dbReference>
<evidence type="ECO:0000256" key="1">
    <source>
        <dbReference type="SAM" id="MobiDB-lite"/>
    </source>
</evidence>